<comment type="caution">
    <text evidence="2">The sequence shown here is derived from an EMBL/GenBank/DDBJ whole genome shotgun (WGS) entry which is preliminary data.</text>
</comment>
<feature type="compositionally biased region" description="Basic residues" evidence="1">
    <location>
        <begin position="29"/>
        <end position="42"/>
    </location>
</feature>
<proteinExistence type="predicted"/>
<gene>
    <name evidence="2" type="ORF">FHL15_001282</name>
</gene>
<dbReference type="OrthoDB" id="5620at2759"/>
<dbReference type="Proteomes" id="UP000319160">
    <property type="component" value="Unassembled WGS sequence"/>
</dbReference>
<evidence type="ECO:0000256" key="1">
    <source>
        <dbReference type="SAM" id="MobiDB-lite"/>
    </source>
</evidence>
<dbReference type="STRING" id="2512241.A0A553ICY9"/>
<evidence type="ECO:0000313" key="3">
    <source>
        <dbReference type="Proteomes" id="UP000319160"/>
    </source>
</evidence>
<organism evidence="2 3">
    <name type="scientific">Xylaria flabelliformis</name>
    <dbReference type="NCBI Taxonomy" id="2512241"/>
    <lineage>
        <taxon>Eukaryota</taxon>
        <taxon>Fungi</taxon>
        <taxon>Dikarya</taxon>
        <taxon>Ascomycota</taxon>
        <taxon>Pezizomycotina</taxon>
        <taxon>Sordariomycetes</taxon>
        <taxon>Xylariomycetidae</taxon>
        <taxon>Xylariales</taxon>
        <taxon>Xylariaceae</taxon>
        <taxon>Xylaria</taxon>
    </lineage>
</organism>
<protein>
    <submittedName>
        <fullName evidence="2">Uncharacterized protein</fullName>
    </submittedName>
</protein>
<feature type="region of interest" description="Disordered" evidence="1">
    <location>
        <begin position="29"/>
        <end position="51"/>
    </location>
</feature>
<sequence>MGLLWVSDPAIPPNLVKAHVAKNTHARVRRERTTRYHARRHKSSLEQQPAAQHEQHNYFTCVTLADTAVFTRTCQDFCRGSSFLMTLSSPLNSQVFTQNCFEHAHGPISQFECSLVRYLISLNGDRTSSLSPVEAYKATVLFDWLPVALANPVMKMGFYLCSCRSLYVRTGVTRYYQYALRYKVACLRLLAESIAATCSSHREPIISDIIISTVLQLASDELIAGDLVAWDQHVNAINEIVRLSGGLDKIQGMKGLLRKLIEVLSSRDVLRLVHNNSAEDNDTMACIALEALLR</sequence>
<dbReference type="EMBL" id="VFLP01000004">
    <property type="protein sequence ID" value="TRX98072.1"/>
    <property type="molecule type" value="Genomic_DNA"/>
</dbReference>
<reference evidence="3" key="1">
    <citation type="submission" date="2019-06" db="EMBL/GenBank/DDBJ databases">
        <title>Draft genome sequence of the griseofulvin-producing fungus Xylaria cubensis strain G536.</title>
        <authorList>
            <person name="Mead M.E."/>
            <person name="Raja H.A."/>
            <person name="Steenwyk J.L."/>
            <person name="Knowles S.L."/>
            <person name="Oberlies N.H."/>
            <person name="Rokas A."/>
        </authorList>
    </citation>
    <scope>NUCLEOTIDE SEQUENCE [LARGE SCALE GENOMIC DNA]</scope>
    <source>
        <strain evidence="3">G536</strain>
    </source>
</reference>
<accession>A0A553ICY9</accession>
<keyword evidence="3" id="KW-1185">Reference proteome</keyword>
<dbReference type="PANTHER" id="PTHR37540">
    <property type="entry name" value="TRANSCRIPTION FACTOR (ACR-2), PUTATIVE-RELATED-RELATED"/>
    <property type="match status" value="1"/>
</dbReference>
<dbReference type="AlphaFoldDB" id="A0A553ICY9"/>
<evidence type="ECO:0000313" key="2">
    <source>
        <dbReference type="EMBL" id="TRX98072.1"/>
    </source>
</evidence>
<dbReference type="PANTHER" id="PTHR37540:SF5">
    <property type="entry name" value="TRANSCRIPTION FACTOR DOMAIN-CONTAINING PROTEIN"/>
    <property type="match status" value="1"/>
</dbReference>
<name>A0A553ICY9_9PEZI</name>